<dbReference type="OrthoDB" id="2215093at2759"/>
<evidence type="ECO:0000313" key="2">
    <source>
        <dbReference type="Proteomes" id="UP000053815"/>
    </source>
</evidence>
<sequence length="659" mass="76609">MNRTACWSKIPYELALCIFQNAIQDLNYAQQKQSLANFELVCKNWKSPAQRLLYEEIVFSKNHHASAIDTVEGRATTIGSLIKKVEFKDSFGTFNVEDAFDLLADRCPNMEELFAENTIEKYSILNNLLLTTKFKHLKRIDQDLHHRQVLPLYPFVAFKYRKTLTEIHIDDEYIPGDYDSKETLIRELGHFESLKRVIVTLFMAGSRMEQILDNLRDTVDTLILQHTQEDGNWRMLDYNSMVPNTSIKKLSITEGARHGPRHTEYYKFKFKALESFESVLTDLEQEEADIPFLNFVSSIDTYNVSITINGDARRRIDRLIQHAAKKETLCKNKEFELDFDYMPPPPTFEDPNPHAQYKWNLDLIKTKKSNSVKLHYIRETTEDDPLERSMFMNDVSNWLALYSPTVVRIYNIEPMADHYSFLLENQHRSEFSTVAYVRRYFAWLCRDKSWQLLDDAISALIGKKGYVLSIGEMVLCDEPASTQLMAAKPEATDYISRVEIRKSLIHYKLLSLLSRKLPRMDTLMVDSSWILMDDDLYTLKIFLPATRLRRIGIVIAPFNYGTGDQTETTILDNDRLLEATSSNGRYILKIESSQETYIGYRKGNENIGNANKKNDITKGTEQDFLIWIKCEHVEEFAIVGGLYEDVNWQPTFENVSSLR</sequence>
<proteinExistence type="predicted"/>
<dbReference type="Proteomes" id="UP000053815">
    <property type="component" value="Unassembled WGS sequence"/>
</dbReference>
<accession>A0A0C9MLM2</accession>
<gene>
    <name evidence="1" type="ORF">MAM1_0827c11282</name>
</gene>
<dbReference type="AlphaFoldDB" id="A0A0C9MLM2"/>
<reference evidence="1" key="1">
    <citation type="submission" date="2014-09" db="EMBL/GenBank/DDBJ databases">
        <title>Draft genome sequence of an oleaginous Mucoromycotina fungus Mucor ambiguus NBRC6742.</title>
        <authorList>
            <person name="Takeda I."/>
            <person name="Yamane N."/>
            <person name="Morita T."/>
            <person name="Tamano K."/>
            <person name="Machida M."/>
            <person name="Baker S."/>
            <person name="Koike H."/>
        </authorList>
    </citation>
    <scope>NUCLEOTIDE SEQUENCE</scope>
    <source>
        <strain evidence="1">NBRC 6742</strain>
    </source>
</reference>
<organism evidence="1">
    <name type="scientific">Mucor ambiguus</name>
    <dbReference type="NCBI Taxonomy" id="91626"/>
    <lineage>
        <taxon>Eukaryota</taxon>
        <taxon>Fungi</taxon>
        <taxon>Fungi incertae sedis</taxon>
        <taxon>Mucoromycota</taxon>
        <taxon>Mucoromycotina</taxon>
        <taxon>Mucoromycetes</taxon>
        <taxon>Mucorales</taxon>
        <taxon>Mucorineae</taxon>
        <taxon>Mucoraceae</taxon>
        <taxon>Mucor</taxon>
    </lineage>
</organism>
<dbReference type="EMBL" id="DF837116">
    <property type="protein sequence ID" value="GAN11701.1"/>
    <property type="molecule type" value="Genomic_DNA"/>
</dbReference>
<keyword evidence="2" id="KW-1185">Reference proteome</keyword>
<evidence type="ECO:0000313" key="1">
    <source>
        <dbReference type="EMBL" id="GAN11701.1"/>
    </source>
</evidence>
<protein>
    <submittedName>
        <fullName evidence="1">Uncharacterized protein</fullName>
    </submittedName>
</protein>
<name>A0A0C9MLM2_9FUNG</name>